<dbReference type="Proteomes" id="UP000199513">
    <property type="component" value="Unassembled WGS sequence"/>
</dbReference>
<feature type="region of interest" description="Disordered" evidence="1">
    <location>
        <begin position="223"/>
        <end position="244"/>
    </location>
</feature>
<keyword evidence="2" id="KW-0812">Transmembrane</keyword>
<name>A0A1I2BBP7_9BACT</name>
<feature type="compositionally biased region" description="Basic and acidic residues" evidence="1">
    <location>
        <begin position="224"/>
        <end position="233"/>
    </location>
</feature>
<organism evidence="3 4">
    <name type="scientific">Thermoflexibacter ruber</name>
    <dbReference type="NCBI Taxonomy" id="1003"/>
    <lineage>
        <taxon>Bacteria</taxon>
        <taxon>Pseudomonadati</taxon>
        <taxon>Bacteroidota</taxon>
        <taxon>Cytophagia</taxon>
        <taxon>Cytophagales</taxon>
        <taxon>Thermoflexibacteraceae</taxon>
        <taxon>Thermoflexibacter</taxon>
    </lineage>
</organism>
<protein>
    <submittedName>
        <fullName evidence="3">Uncharacterized protein</fullName>
    </submittedName>
</protein>
<evidence type="ECO:0000256" key="2">
    <source>
        <dbReference type="SAM" id="Phobius"/>
    </source>
</evidence>
<proteinExistence type="predicted"/>
<keyword evidence="4" id="KW-1185">Reference proteome</keyword>
<dbReference type="STRING" id="1003.SAMN04488541_1002180"/>
<dbReference type="OrthoDB" id="826165at2"/>
<accession>A0A1I2BBP7</accession>
<feature type="transmembrane region" description="Helical" evidence="2">
    <location>
        <begin position="43"/>
        <end position="61"/>
    </location>
</feature>
<dbReference type="AlphaFoldDB" id="A0A1I2BBP7"/>
<evidence type="ECO:0000313" key="3">
    <source>
        <dbReference type="EMBL" id="SFE52570.1"/>
    </source>
</evidence>
<dbReference type="EMBL" id="FONY01000002">
    <property type="protein sequence ID" value="SFE52570.1"/>
    <property type="molecule type" value="Genomic_DNA"/>
</dbReference>
<keyword evidence="2" id="KW-1133">Transmembrane helix</keyword>
<evidence type="ECO:0000256" key="1">
    <source>
        <dbReference type="SAM" id="MobiDB-lite"/>
    </source>
</evidence>
<sequence>MSIDRLFKNKLENHQIEPSDQAWKKLEEALYGKQIKQRSLVGYWRAAAAVALILTASFFYYQNEKEQNQGLTDKNLNKVQEKNSAINKAEQVAILPDKSGKEMENADLKKGSEKKQSLLRQDKITKKVAQAAKLNNLEVNQLVQKNIQPATDENLNKGISEEVIAQNTTQKIEKEDVSSKVLTSSEQEESFAIVVRVEEQYEEEKGIEVGKKSWFKKMVNNMRKNREKEREKYEEYEDRPEKSNVSIFGISADKIFAKKHQQSEQQKQHNE</sequence>
<keyword evidence="2" id="KW-0472">Membrane</keyword>
<evidence type="ECO:0000313" key="4">
    <source>
        <dbReference type="Proteomes" id="UP000199513"/>
    </source>
</evidence>
<reference evidence="3 4" key="1">
    <citation type="submission" date="2016-10" db="EMBL/GenBank/DDBJ databases">
        <authorList>
            <person name="de Groot N.N."/>
        </authorList>
    </citation>
    <scope>NUCLEOTIDE SEQUENCE [LARGE SCALE GENOMIC DNA]</scope>
    <source>
        <strain>GEY</strain>
        <strain evidence="4">DSM 9560</strain>
    </source>
</reference>
<gene>
    <name evidence="3" type="ORF">SAMN04488541_1002180</name>
</gene>